<name>A0A975PLD4_9RHOB</name>
<keyword evidence="1" id="KW-0472">Membrane</keyword>
<feature type="transmembrane region" description="Helical" evidence="1">
    <location>
        <begin position="95"/>
        <end position="116"/>
    </location>
</feature>
<dbReference type="Proteomes" id="UP000683291">
    <property type="component" value="Chromosome 1"/>
</dbReference>
<evidence type="ECO:0000313" key="3">
    <source>
        <dbReference type="Proteomes" id="UP000683291"/>
    </source>
</evidence>
<keyword evidence="1" id="KW-0812">Transmembrane</keyword>
<accession>A0A975PLD4</accession>
<dbReference type="GO" id="GO:0005886">
    <property type="term" value="C:plasma membrane"/>
    <property type="evidence" value="ECO:0007669"/>
    <property type="project" value="TreeGrafter"/>
</dbReference>
<dbReference type="PANTHER" id="PTHR34980:SF2">
    <property type="entry name" value="INNER MEMBRANE PROTEIN YHAH-RELATED"/>
    <property type="match status" value="1"/>
</dbReference>
<sequence>MTGPFSALNLAFTQLVKFSGRATRSEFWWVFLAYVLCVSGAAAYDAMTVMALVETYGANAVAMIDFTAFTATWVLVVFALPLLSLTVRRLHDAGFSGFWVLVNMVPGIGGLVLLALCALPGQNGTTVHGSPIGRSIAKPLRGKRADDPYAKAMQGYAVLFDQDRPVTPEMQAARKEEISDYYRSRVLKPAASA</sequence>
<feature type="transmembrane region" description="Helical" evidence="1">
    <location>
        <begin position="56"/>
        <end position="83"/>
    </location>
</feature>
<evidence type="ECO:0000256" key="1">
    <source>
        <dbReference type="SAM" id="Phobius"/>
    </source>
</evidence>
<dbReference type="AlphaFoldDB" id="A0A975PLD4"/>
<proteinExistence type="predicted"/>
<dbReference type="KEGG" id="sual:KDD17_11625"/>
<evidence type="ECO:0000313" key="2">
    <source>
        <dbReference type="EMBL" id="QUJ75603.1"/>
    </source>
</evidence>
<gene>
    <name evidence="2" type="ORF">KDD17_11625</name>
</gene>
<dbReference type="PANTHER" id="PTHR34980">
    <property type="entry name" value="INNER MEMBRANE PROTEIN-RELATED-RELATED"/>
    <property type="match status" value="1"/>
</dbReference>
<dbReference type="InterPro" id="IPR008523">
    <property type="entry name" value="DUF805"/>
</dbReference>
<keyword evidence="3" id="KW-1185">Reference proteome</keyword>
<dbReference type="Pfam" id="PF05656">
    <property type="entry name" value="DUF805"/>
    <property type="match status" value="1"/>
</dbReference>
<protein>
    <submittedName>
        <fullName evidence="2">DUF805 domain-containing protein</fullName>
    </submittedName>
</protein>
<reference evidence="2" key="1">
    <citation type="submission" date="2021-04" db="EMBL/GenBank/DDBJ databases">
        <title>Complete genome sequence for Sulfitobacter sp. strain JK7-1.</title>
        <authorList>
            <person name="Park S.-J."/>
        </authorList>
    </citation>
    <scope>NUCLEOTIDE SEQUENCE</scope>
    <source>
        <strain evidence="2">JK7-1</strain>
    </source>
</reference>
<keyword evidence="1" id="KW-1133">Transmembrane helix</keyword>
<dbReference type="EMBL" id="CP073581">
    <property type="protein sequence ID" value="QUJ75603.1"/>
    <property type="molecule type" value="Genomic_DNA"/>
</dbReference>
<dbReference type="RefSeq" id="WP_212703808.1">
    <property type="nucleotide sequence ID" value="NZ_CP073581.1"/>
</dbReference>
<organism evidence="2 3">
    <name type="scientific">Sulfitobacter albidus</name>
    <dbReference type="NCBI Taxonomy" id="2829501"/>
    <lineage>
        <taxon>Bacteria</taxon>
        <taxon>Pseudomonadati</taxon>
        <taxon>Pseudomonadota</taxon>
        <taxon>Alphaproteobacteria</taxon>
        <taxon>Rhodobacterales</taxon>
        <taxon>Roseobacteraceae</taxon>
        <taxon>Sulfitobacter</taxon>
    </lineage>
</organism>
<feature type="transmembrane region" description="Helical" evidence="1">
    <location>
        <begin position="27"/>
        <end position="44"/>
    </location>
</feature>